<protein>
    <recommendedName>
        <fullName evidence="5">Protein-glutamate methylesterase/protein-glutamine glutaminase</fullName>
        <ecNumber evidence="5">3.1.1.61</ecNumber>
        <ecNumber evidence="5">3.5.1.44</ecNumber>
    </recommendedName>
</protein>
<evidence type="ECO:0000259" key="9">
    <source>
        <dbReference type="PROSITE" id="PS50122"/>
    </source>
</evidence>
<feature type="active site" evidence="5 6">
    <location>
        <position position="194"/>
    </location>
</feature>
<feature type="active site" evidence="5 6">
    <location>
        <position position="168"/>
    </location>
</feature>
<dbReference type="SUPFAM" id="SSF52738">
    <property type="entry name" value="Methylesterase CheB, C-terminal domain"/>
    <property type="match status" value="1"/>
</dbReference>
<dbReference type="Gene3D" id="3.40.50.180">
    <property type="entry name" value="Methylesterase CheB, C-terminal domain"/>
    <property type="match status" value="1"/>
</dbReference>
<dbReference type="GO" id="GO:0000156">
    <property type="term" value="F:phosphorelay response regulator activity"/>
    <property type="evidence" value="ECO:0007669"/>
    <property type="project" value="InterPro"/>
</dbReference>
<comment type="caution">
    <text evidence="10">The sequence shown here is derived from an EMBL/GenBank/DDBJ whole genome shotgun (WGS) entry which is preliminary data.</text>
</comment>
<dbReference type="InterPro" id="IPR011006">
    <property type="entry name" value="CheY-like_superfamily"/>
</dbReference>
<dbReference type="GO" id="GO:0005737">
    <property type="term" value="C:cytoplasm"/>
    <property type="evidence" value="ECO:0007669"/>
    <property type="project" value="UniProtKB-SubCell"/>
</dbReference>
<evidence type="ECO:0000256" key="1">
    <source>
        <dbReference type="ARBA" id="ARBA00022490"/>
    </source>
</evidence>
<comment type="similarity">
    <text evidence="5">Belongs to the CheB family.</text>
</comment>
<dbReference type="InterPro" id="IPR000673">
    <property type="entry name" value="Sig_transdc_resp-reg_Me-estase"/>
</dbReference>
<comment type="domain">
    <text evidence="5">Contains a C-terminal catalytic domain, and an N-terminal region which modulates catalytic activity.</text>
</comment>
<keyword evidence="11" id="KW-1185">Reference proteome</keyword>
<feature type="modified residue" description="4-aspartylphosphate" evidence="5 7">
    <location>
        <position position="55"/>
    </location>
</feature>
<evidence type="ECO:0000256" key="3">
    <source>
        <dbReference type="ARBA" id="ARBA00022801"/>
    </source>
</evidence>
<keyword evidence="10" id="KW-0808">Transferase</keyword>
<dbReference type="CDD" id="cd17541">
    <property type="entry name" value="REC_CheB-like"/>
    <property type="match status" value="1"/>
</dbReference>
<dbReference type="InterPro" id="IPR008248">
    <property type="entry name" value="CheB-like"/>
</dbReference>
<evidence type="ECO:0000256" key="5">
    <source>
        <dbReference type="HAMAP-Rule" id="MF_00099"/>
    </source>
</evidence>
<dbReference type="Gene3D" id="3.40.50.2300">
    <property type="match status" value="1"/>
</dbReference>
<feature type="domain" description="Response regulatory" evidence="8">
    <location>
        <begin position="4"/>
        <end position="121"/>
    </location>
</feature>
<dbReference type="SMART" id="SM00448">
    <property type="entry name" value="REC"/>
    <property type="match status" value="1"/>
</dbReference>
<dbReference type="Pfam" id="PF00072">
    <property type="entry name" value="Response_reg"/>
    <property type="match status" value="1"/>
</dbReference>
<sequence>MTVRALVVDDSRTMQQLVSRELEGSDAISVVGIASSAQEARQMIKALDPDVVTLDIEMDGMSGLEFLERIMTLRPTPVVMVSSLTSEGAEASLTALEIGAIGCFDKRDLSLRGEAGKSSLVDLVFTAAKARTSPGFGNRAARVQSPAQAKAATTYRARDRSVIGIGASTGGVETLIELLRNFPVDCPPTVIVQHMPESFTKSFADRLDRLCPPSVEEARPGAVLAPGKVYLAPGGLQHLEIAGDPSRLHCRLIEGDKMNGHRPSVDRLFHSLARFAGANALGMILTGMGNDGAKGLLAMRNAGAMTLGQDQASSIVYGMPAEAFACGAVTEQLPLRRIGARALEWCRA</sequence>
<comment type="catalytic activity">
    <reaction evidence="5">
        <text>L-glutaminyl-[protein] + H2O = L-glutamyl-[protein] + NH4(+)</text>
        <dbReference type="Rhea" id="RHEA:16441"/>
        <dbReference type="Rhea" id="RHEA-COMP:10207"/>
        <dbReference type="Rhea" id="RHEA-COMP:10208"/>
        <dbReference type="ChEBI" id="CHEBI:15377"/>
        <dbReference type="ChEBI" id="CHEBI:28938"/>
        <dbReference type="ChEBI" id="CHEBI:29973"/>
        <dbReference type="ChEBI" id="CHEBI:30011"/>
        <dbReference type="EC" id="3.5.1.44"/>
    </reaction>
</comment>
<dbReference type="GO" id="GO:0006935">
    <property type="term" value="P:chemotaxis"/>
    <property type="evidence" value="ECO:0007669"/>
    <property type="project" value="UniProtKB-UniRule"/>
</dbReference>
<dbReference type="PROSITE" id="PS50110">
    <property type="entry name" value="RESPONSE_REGULATORY"/>
    <property type="match status" value="1"/>
</dbReference>
<gene>
    <name evidence="5 10" type="primary">cheB</name>
    <name evidence="10" type="ORF">GRI47_06950</name>
</gene>
<accession>A0A844Y8Z2</accession>
<reference evidence="10 11" key="1">
    <citation type="submission" date="2019-12" db="EMBL/GenBank/DDBJ databases">
        <title>Genomic-based taxomic classification of the family Erythrobacteraceae.</title>
        <authorList>
            <person name="Xu L."/>
        </authorList>
    </citation>
    <scope>NUCLEOTIDE SEQUENCE [LARGE SCALE GENOMIC DNA]</scope>
    <source>
        <strain evidence="10 11">JCM 17468</strain>
    </source>
</reference>
<dbReference type="Pfam" id="PF01339">
    <property type="entry name" value="CheB_methylest"/>
    <property type="match status" value="1"/>
</dbReference>
<dbReference type="PANTHER" id="PTHR42872">
    <property type="entry name" value="PROTEIN-GLUTAMATE METHYLESTERASE/PROTEIN-GLUTAMINE GLUTAMINASE"/>
    <property type="match status" value="1"/>
</dbReference>
<dbReference type="GO" id="GO:0008984">
    <property type="term" value="F:protein-glutamate methylesterase activity"/>
    <property type="evidence" value="ECO:0007669"/>
    <property type="project" value="UniProtKB-UniRule"/>
</dbReference>
<dbReference type="GO" id="GO:0050568">
    <property type="term" value="F:protein-glutamine glutaminase activity"/>
    <property type="evidence" value="ECO:0007669"/>
    <property type="project" value="UniProtKB-UniRule"/>
</dbReference>
<keyword evidence="1 5" id="KW-0963">Cytoplasm</keyword>
<dbReference type="Proteomes" id="UP000430272">
    <property type="component" value="Unassembled WGS sequence"/>
</dbReference>
<feature type="domain" description="CheB-type methylesterase" evidence="9">
    <location>
        <begin position="156"/>
        <end position="348"/>
    </location>
</feature>
<dbReference type="InterPro" id="IPR001789">
    <property type="entry name" value="Sig_transdc_resp-reg_receiver"/>
</dbReference>
<dbReference type="SUPFAM" id="SSF52172">
    <property type="entry name" value="CheY-like"/>
    <property type="match status" value="1"/>
</dbReference>
<keyword evidence="10" id="KW-0489">Methyltransferase</keyword>
<dbReference type="EMBL" id="WTYD01000001">
    <property type="protein sequence ID" value="MXO53743.1"/>
    <property type="molecule type" value="Genomic_DNA"/>
</dbReference>
<dbReference type="PROSITE" id="PS50122">
    <property type="entry name" value="CHEB"/>
    <property type="match status" value="1"/>
</dbReference>
<dbReference type="PIRSF" id="PIRSF000876">
    <property type="entry name" value="RR_chemtxs_CheB"/>
    <property type="match status" value="1"/>
</dbReference>
<keyword evidence="2 5" id="KW-0145">Chemotaxis</keyword>
<comment type="subcellular location">
    <subcellularLocation>
        <location evidence="5">Cytoplasm</location>
    </subcellularLocation>
</comment>
<feature type="active site" evidence="5 6">
    <location>
        <position position="291"/>
    </location>
</feature>
<dbReference type="HAMAP" id="MF_00099">
    <property type="entry name" value="CheB_chemtxs"/>
    <property type="match status" value="1"/>
</dbReference>
<name>A0A844Y8Z2_9SPHN</name>
<comment type="function">
    <text evidence="5">Involved in chemotaxis. Part of a chemotaxis signal transduction system that modulates chemotaxis in response to various stimuli. Catalyzes the demethylation of specific methylglutamate residues introduced into the chemoreceptors (methyl-accepting chemotaxis proteins or MCP) by CheR. Also mediates the irreversible deamidation of specific glutamine residues to glutamic acid.</text>
</comment>
<keyword evidence="5 7" id="KW-0597">Phosphoprotein</keyword>
<dbReference type="RefSeq" id="WP_160660562.1">
    <property type="nucleotide sequence ID" value="NZ_BAABDV010000001.1"/>
</dbReference>
<evidence type="ECO:0000256" key="4">
    <source>
        <dbReference type="ARBA" id="ARBA00048267"/>
    </source>
</evidence>
<keyword evidence="3 5" id="KW-0378">Hydrolase</keyword>
<evidence type="ECO:0000313" key="11">
    <source>
        <dbReference type="Proteomes" id="UP000430272"/>
    </source>
</evidence>
<dbReference type="GO" id="GO:0008168">
    <property type="term" value="F:methyltransferase activity"/>
    <property type="evidence" value="ECO:0007669"/>
    <property type="project" value="UniProtKB-KW"/>
</dbReference>
<dbReference type="EC" id="3.1.1.61" evidence="5"/>
<evidence type="ECO:0000256" key="6">
    <source>
        <dbReference type="PROSITE-ProRule" id="PRU00050"/>
    </source>
</evidence>
<evidence type="ECO:0000259" key="8">
    <source>
        <dbReference type="PROSITE" id="PS50110"/>
    </source>
</evidence>
<dbReference type="OrthoDB" id="9793421at2"/>
<dbReference type="InterPro" id="IPR035909">
    <property type="entry name" value="CheB_C"/>
</dbReference>
<dbReference type="NCBIfam" id="NF001965">
    <property type="entry name" value="PRK00742.1"/>
    <property type="match status" value="1"/>
</dbReference>
<dbReference type="GO" id="GO:0032259">
    <property type="term" value="P:methylation"/>
    <property type="evidence" value="ECO:0007669"/>
    <property type="project" value="UniProtKB-KW"/>
</dbReference>
<evidence type="ECO:0000313" key="10">
    <source>
        <dbReference type="EMBL" id="MXO53743.1"/>
    </source>
</evidence>
<dbReference type="AlphaFoldDB" id="A0A844Y8Z2"/>
<evidence type="ECO:0000256" key="2">
    <source>
        <dbReference type="ARBA" id="ARBA00022500"/>
    </source>
</evidence>
<organism evidence="10 11">
    <name type="scientific">Qipengyuania pelagi</name>
    <dbReference type="NCBI Taxonomy" id="994320"/>
    <lineage>
        <taxon>Bacteria</taxon>
        <taxon>Pseudomonadati</taxon>
        <taxon>Pseudomonadota</taxon>
        <taxon>Alphaproteobacteria</taxon>
        <taxon>Sphingomonadales</taxon>
        <taxon>Erythrobacteraceae</taxon>
        <taxon>Qipengyuania</taxon>
    </lineage>
</organism>
<comment type="catalytic activity">
    <reaction evidence="4 5">
        <text>[protein]-L-glutamate 5-O-methyl ester + H2O = L-glutamyl-[protein] + methanol + H(+)</text>
        <dbReference type="Rhea" id="RHEA:23236"/>
        <dbReference type="Rhea" id="RHEA-COMP:10208"/>
        <dbReference type="Rhea" id="RHEA-COMP:10311"/>
        <dbReference type="ChEBI" id="CHEBI:15377"/>
        <dbReference type="ChEBI" id="CHEBI:15378"/>
        <dbReference type="ChEBI" id="CHEBI:17790"/>
        <dbReference type="ChEBI" id="CHEBI:29973"/>
        <dbReference type="ChEBI" id="CHEBI:82795"/>
        <dbReference type="EC" id="3.1.1.61"/>
    </reaction>
</comment>
<dbReference type="EC" id="3.5.1.44" evidence="5"/>
<evidence type="ECO:0000256" key="7">
    <source>
        <dbReference type="PROSITE-ProRule" id="PRU00169"/>
    </source>
</evidence>
<dbReference type="PANTHER" id="PTHR42872:SF6">
    <property type="entry name" value="PROTEIN-GLUTAMATE METHYLESTERASE_PROTEIN-GLUTAMINE GLUTAMINASE"/>
    <property type="match status" value="1"/>
</dbReference>
<proteinExistence type="inferred from homology"/>
<comment type="PTM">
    <text evidence="5">Phosphorylated by CheA. Phosphorylation of the N-terminal regulatory domain activates the methylesterase activity.</text>
</comment>
<dbReference type="CDD" id="cd16432">
    <property type="entry name" value="CheB_Rec"/>
    <property type="match status" value="1"/>
</dbReference>